<dbReference type="Gene3D" id="1.10.10.10">
    <property type="entry name" value="Winged helix-like DNA-binding domain superfamily/Winged helix DNA-binding domain"/>
    <property type="match status" value="1"/>
</dbReference>
<organism evidence="8 9">
    <name type="scientific">Brachybacterium rhamnosum</name>
    <dbReference type="NCBI Taxonomy" id="173361"/>
    <lineage>
        <taxon>Bacteria</taxon>
        <taxon>Bacillati</taxon>
        <taxon>Actinomycetota</taxon>
        <taxon>Actinomycetes</taxon>
        <taxon>Micrococcales</taxon>
        <taxon>Dermabacteraceae</taxon>
        <taxon>Brachybacterium</taxon>
    </lineage>
</organism>
<sequence>MPLSTEHDGHGAPEQQDPRGSAPGDVPVALSPAGAQGRERSAVQERLARRTQEILERPRPEQDPDRAEREKAVMRECRYLMRLLATRRRSRGEMLERLERREVPGSVTHEVMARIERADLVDDRAFAHEWVRQRRELRSLGDRALRRELEQRHVDGELIEEALRAGGAGRGPEGDPVSGEEERCRELVRSRLGERDLERLAADRDGSQRRRLSRRLDALLTRKGYPGDLAVQVISSELRRASGR</sequence>
<comment type="caution">
    <text evidence="8">The sequence shown here is derived from an EMBL/GenBank/DDBJ whole genome shotgun (WGS) entry which is preliminary data.</text>
</comment>
<evidence type="ECO:0000256" key="3">
    <source>
        <dbReference type="ARBA" id="ARBA00018111"/>
    </source>
</evidence>
<dbReference type="RefSeq" id="WP_137771248.1">
    <property type="nucleotide sequence ID" value="NZ_BAAAIS010000001.1"/>
</dbReference>
<gene>
    <name evidence="5" type="primary">recX</name>
    <name evidence="8" type="ORF">ACFSDA_01475</name>
</gene>
<name>A0ABW4PW96_9MICO</name>
<keyword evidence="4 5" id="KW-0963">Cytoplasm</keyword>
<dbReference type="HAMAP" id="MF_01114">
    <property type="entry name" value="RecX"/>
    <property type="match status" value="1"/>
</dbReference>
<proteinExistence type="inferred from homology"/>
<evidence type="ECO:0000256" key="2">
    <source>
        <dbReference type="ARBA" id="ARBA00009695"/>
    </source>
</evidence>
<dbReference type="Pfam" id="PF02631">
    <property type="entry name" value="RecX_HTH2"/>
    <property type="match status" value="1"/>
</dbReference>
<keyword evidence="9" id="KW-1185">Reference proteome</keyword>
<feature type="compositionally biased region" description="Basic and acidic residues" evidence="6">
    <location>
        <begin position="37"/>
        <end position="70"/>
    </location>
</feature>
<dbReference type="PANTHER" id="PTHR33602:SF1">
    <property type="entry name" value="REGULATORY PROTEIN RECX FAMILY PROTEIN"/>
    <property type="match status" value="1"/>
</dbReference>
<feature type="region of interest" description="Disordered" evidence="6">
    <location>
        <begin position="1"/>
        <end position="70"/>
    </location>
</feature>
<evidence type="ECO:0000256" key="6">
    <source>
        <dbReference type="SAM" id="MobiDB-lite"/>
    </source>
</evidence>
<comment type="similarity">
    <text evidence="2 5">Belongs to the RecX family.</text>
</comment>
<feature type="region of interest" description="Disordered" evidence="6">
    <location>
        <begin position="166"/>
        <end position="185"/>
    </location>
</feature>
<comment type="subcellular location">
    <subcellularLocation>
        <location evidence="1 5">Cytoplasm</location>
    </subcellularLocation>
</comment>
<evidence type="ECO:0000256" key="4">
    <source>
        <dbReference type="ARBA" id="ARBA00022490"/>
    </source>
</evidence>
<feature type="compositionally biased region" description="Basic and acidic residues" evidence="6">
    <location>
        <begin position="1"/>
        <end position="11"/>
    </location>
</feature>
<comment type="function">
    <text evidence="5">Modulates RecA activity.</text>
</comment>
<reference evidence="9" key="1">
    <citation type="journal article" date="2019" name="Int. J. Syst. Evol. Microbiol.">
        <title>The Global Catalogue of Microorganisms (GCM) 10K type strain sequencing project: providing services to taxonomists for standard genome sequencing and annotation.</title>
        <authorList>
            <consortium name="The Broad Institute Genomics Platform"/>
            <consortium name="The Broad Institute Genome Sequencing Center for Infectious Disease"/>
            <person name="Wu L."/>
            <person name="Ma J."/>
        </authorList>
    </citation>
    <scope>NUCLEOTIDE SEQUENCE [LARGE SCALE GENOMIC DNA]</scope>
    <source>
        <strain evidence="9">JCM 11650</strain>
    </source>
</reference>
<dbReference type="InterPro" id="IPR036388">
    <property type="entry name" value="WH-like_DNA-bd_sf"/>
</dbReference>
<dbReference type="InterPro" id="IPR053924">
    <property type="entry name" value="RecX_HTH_2nd"/>
</dbReference>
<feature type="domain" description="RecX second three-helical" evidence="7">
    <location>
        <begin position="122"/>
        <end position="163"/>
    </location>
</feature>
<evidence type="ECO:0000256" key="5">
    <source>
        <dbReference type="HAMAP-Rule" id="MF_01114"/>
    </source>
</evidence>
<dbReference type="Proteomes" id="UP001597280">
    <property type="component" value="Unassembled WGS sequence"/>
</dbReference>
<dbReference type="InterPro" id="IPR003783">
    <property type="entry name" value="Regulatory_RecX"/>
</dbReference>
<evidence type="ECO:0000313" key="8">
    <source>
        <dbReference type="EMBL" id="MFD1833733.1"/>
    </source>
</evidence>
<dbReference type="EMBL" id="JBHUFL010000001">
    <property type="protein sequence ID" value="MFD1833733.1"/>
    <property type="molecule type" value="Genomic_DNA"/>
</dbReference>
<dbReference type="PANTHER" id="PTHR33602">
    <property type="entry name" value="REGULATORY PROTEIN RECX FAMILY PROTEIN"/>
    <property type="match status" value="1"/>
</dbReference>
<evidence type="ECO:0000313" key="9">
    <source>
        <dbReference type="Proteomes" id="UP001597280"/>
    </source>
</evidence>
<evidence type="ECO:0000256" key="1">
    <source>
        <dbReference type="ARBA" id="ARBA00004496"/>
    </source>
</evidence>
<evidence type="ECO:0000259" key="7">
    <source>
        <dbReference type="Pfam" id="PF02631"/>
    </source>
</evidence>
<protein>
    <recommendedName>
        <fullName evidence="3 5">Regulatory protein RecX</fullName>
    </recommendedName>
</protein>
<accession>A0ABW4PW96</accession>